<keyword evidence="5 7" id="KW-0949">S-adenosyl-L-methionine</keyword>
<accession>A0ABW9ZXY5</accession>
<dbReference type="InterPro" id="IPR012263">
    <property type="entry name" value="M_m6A_EcoRV"/>
</dbReference>
<dbReference type="Pfam" id="PF02086">
    <property type="entry name" value="MethyltransfD12"/>
    <property type="match status" value="1"/>
</dbReference>
<dbReference type="PANTHER" id="PTHR30481">
    <property type="entry name" value="DNA ADENINE METHYLASE"/>
    <property type="match status" value="1"/>
</dbReference>
<evidence type="ECO:0000313" key="8">
    <source>
        <dbReference type="EMBL" id="NCI51375.1"/>
    </source>
</evidence>
<evidence type="ECO:0000256" key="5">
    <source>
        <dbReference type="ARBA" id="ARBA00022691"/>
    </source>
</evidence>
<dbReference type="NCBIfam" id="TIGR00571">
    <property type="entry name" value="dam"/>
    <property type="match status" value="1"/>
</dbReference>
<evidence type="ECO:0000256" key="2">
    <source>
        <dbReference type="ARBA" id="ARBA00011900"/>
    </source>
</evidence>
<dbReference type="InterPro" id="IPR023095">
    <property type="entry name" value="Ade_MeTrfase_dom_2"/>
</dbReference>
<evidence type="ECO:0000256" key="3">
    <source>
        <dbReference type="ARBA" id="ARBA00022603"/>
    </source>
</evidence>
<evidence type="ECO:0000256" key="7">
    <source>
        <dbReference type="RuleBase" id="RU361257"/>
    </source>
</evidence>
<comment type="similarity">
    <text evidence="1 7">Belongs to the N(4)/N(6)-methyltransferase family.</text>
</comment>
<keyword evidence="3 7" id="KW-0489">Methyltransferase</keyword>
<dbReference type="RefSeq" id="WP_161819659.1">
    <property type="nucleotide sequence ID" value="NZ_JAACJS010000015.1"/>
</dbReference>
<dbReference type="PROSITE" id="PS00092">
    <property type="entry name" value="N6_MTASE"/>
    <property type="match status" value="1"/>
</dbReference>
<gene>
    <name evidence="8" type="ORF">GWC95_15710</name>
</gene>
<dbReference type="PRINTS" id="PR00505">
    <property type="entry name" value="D12N6MTFRASE"/>
</dbReference>
<sequence length="283" mass="33065">MPVDETIDQYTPPFLRWTGSKRWFTRDYLDEFLPDFFNNYHEPFLGGGAVFFHLKNHSQKKTRRYYLSDSNEELINCYVQLKDNVDRVLYYLKQFKNSEQEYYKIRSVESKSNAKRAARFIYLNRTSFNGIYRVNCYGQYNVPYGKRTAVDVVTSELFNDVHSFLQGVWLKTCPFTKTLANIKKNDLVFIDPPYTVAHENNGFIEYNQKLFSWQDQLKLKEFVHSIIDIGAYFILTNASHASIRSLYSGTGVVGTLSRSSQVGGRNKTRGLFNELVITNTKPF</sequence>
<dbReference type="GO" id="GO:0032259">
    <property type="term" value="P:methylation"/>
    <property type="evidence" value="ECO:0007669"/>
    <property type="project" value="UniProtKB-KW"/>
</dbReference>
<dbReference type="Gene3D" id="1.10.1020.10">
    <property type="entry name" value="Adenine-specific Methyltransferase, Domain 2"/>
    <property type="match status" value="1"/>
</dbReference>
<dbReference type="EMBL" id="JAACJS010000015">
    <property type="protein sequence ID" value="NCI51375.1"/>
    <property type="molecule type" value="Genomic_DNA"/>
</dbReference>
<dbReference type="InterPro" id="IPR002052">
    <property type="entry name" value="DNA_methylase_N6_adenine_CS"/>
</dbReference>
<evidence type="ECO:0000313" key="9">
    <source>
        <dbReference type="Proteomes" id="UP000753802"/>
    </source>
</evidence>
<dbReference type="InterPro" id="IPR012327">
    <property type="entry name" value="MeTrfase_D12"/>
</dbReference>
<organism evidence="8 9">
    <name type="scientific">Sediminibacterium roseum</name>
    <dbReference type="NCBI Taxonomy" id="1978412"/>
    <lineage>
        <taxon>Bacteria</taxon>
        <taxon>Pseudomonadati</taxon>
        <taxon>Bacteroidota</taxon>
        <taxon>Chitinophagia</taxon>
        <taxon>Chitinophagales</taxon>
        <taxon>Chitinophagaceae</taxon>
        <taxon>Sediminibacterium</taxon>
    </lineage>
</organism>
<dbReference type="SUPFAM" id="SSF53335">
    <property type="entry name" value="S-adenosyl-L-methionine-dependent methyltransferases"/>
    <property type="match status" value="1"/>
</dbReference>
<dbReference type="EC" id="2.1.1.72" evidence="2 7"/>
<keyword evidence="4 7" id="KW-0808">Transferase</keyword>
<keyword evidence="9" id="KW-1185">Reference proteome</keyword>
<dbReference type="PANTHER" id="PTHR30481:SF3">
    <property type="entry name" value="DNA ADENINE METHYLASE"/>
    <property type="match status" value="1"/>
</dbReference>
<dbReference type="Proteomes" id="UP000753802">
    <property type="component" value="Unassembled WGS sequence"/>
</dbReference>
<dbReference type="GO" id="GO:0009007">
    <property type="term" value="F:site-specific DNA-methyltransferase (adenine-specific) activity"/>
    <property type="evidence" value="ECO:0007669"/>
    <property type="project" value="UniProtKB-EC"/>
</dbReference>
<dbReference type="PIRSF" id="PIRSF000398">
    <property type="entry name" value="M_m6A_EcoRV"/>
    <property type="match status" value="1"/>
</dbReference>
<evidence type="ECO:0000256" key="1">
    <source>
        <dbReference type="ARBA" id="ARBA00006594"/>
    </source>
</evidence>
<reference evidence="8 9" key="1">
    <citation type="submission" date="2020-01" db="EMBL/GenBank/DDBJ databases">
        <title>Genome analysis.</title>
        <authorList>
            <person name="Wu S."/>
            <person name="Wang G."/>
        </authorList>
    </citation>
    <scope>NUCLEOTIDE SEQUENCE [LARGE SCALE GENOMIC DNA]</scope>
    <source>
        <strain evidence="8 9">SYL130</strain>
    </source>
</reference>
<evidence type="ECO:0000256" key="6">
    <source>
        <dbReference type="ARBA" id="ARBA00047942"/>
    </source>
</evidence>
<evidence type="ECO:0000256" key="4">
    <source>
        <dbReference type="ARBA" id="ARBA00022679"/>
    </source>
</evidence>
<dbReference type="InterPro" id="IPR029063">
    <property type="entry name" value="SAM-dependent_MTases_sf"/>
</dbReference>
<dbReference type="Gene3D" id="3.40.50.150">
    <property type="entry name" value="Vaccinia Virus protein VP39"/>
    <property type="match status" value="1"/>
</dbReference>
<name>A0ABW9ZXY5_9BACT</name>
<protein>
    <recommendedName>
        <fullName evidence="2 7">Site-specific DNA-methyltransferase (adenine-specific)</fullName>
        <ecNumber evidence="2 7">2.1.1.72</ecNumber>
    </recommendedName>
</protein>
<proteinExistence type="inferred from homology"/>
<comment type="catalytic activity">
    <reaction evidence="6 7">
        <text>a 2'-deoxyadenosine in DNA + S-adenosyl-L-methionine = an N(6)-methyl-2'-deoxyadenosine in DNA + S-adenosyl-L-homocysteine + H(+)</text>
        <dbReference type="Rhea" id="RHEA:15197"/>
        <dbReference type="Rhea" id="RHEA-COMP:12418"/>
        <dbReference type="Rhea" id="RHEA-COMP:12419"/>
        <dbReference type="ChEBI" id="CHEBI:15378"/>
        <dbReference type="ChEBI" id="CHEBI:57856"/>
        <dbReference type="ChEBI" id="CHEBI:59789"/>
        <dbReference type="ChEBI" id="CHEBI:90615"/>
        <dbReference type="ChEBI" id="CHEBI:90616"/>
        <dbReference type="EC" id="2.1.1.72"/>
    </reaction>
</comment>
<comment type="caution">
    <text evidence="8">The sequence shown here is derived from an EMBL/GenBank/DDBJ whole genome shotgun (WGS) entry which is preliminary data.</text>
</comment>